<gene>
    <name evidence="2" type="ORF">DFJ43DRAFT_1224626</name>
</gene>
<protein>
    <submittedName>
        <fullName evidence="2">Uncharacterized protein</fullName>
    </submittedName>
</protein>
<feature type="region of interest" description="Disordered" evidence="1">
    <location>
        <begin position="133"/>
        <end position="180"/>
    </location>
</feature>
<sequence>MATSPRNSESSAHSSVASPTTMSSISVSENLQTPPFPSSPTPSAAKARPDIDHRASTLRASVFDVFAELGAFDENSQIAEWIFNPNVDDAAFASSSAGPRKVNVHFLEKSGSRFRERLNSDGSANLLNGYTSRVKPFASSPSPSTSPMPTRRPPMRFFNGLRARSASRNRRDKRRSPEETIVEEPITTVSPSKKRPFLQYLPRPGYLGEMRSASSPVTVVLGHTSSPSIATNASWEHIQGSASLDLLRSTDISPVNTFLHGKHSPAPGIPFPSQRESGGGSLFLKKISTAVARPFSAASTNHPDTDTSVMKRASYQINPIRRTRSRPPEATETLKVTPLRTKFPSSFSSPSSPTDVSPTTRALATMDVL</sequence>
<dbReference type="Proteomes" id="UP001176059">
    <property type="component" value="Unassembled WGS sequence"/>
</dbReference>
<evidence type="ECO:0000256" key="1">
    <source>
        <dbReference type="SAM" id="MobiDB-lite"/>
    </source>
</evidence>
<evidence type="ECO:0000313" key="3">
    <source>
        <dbReference type="Proteomes" id="UP001176059"/>
    </source>
</evidence>
<dbReference type="AlphaFoldDB" id="A0AA38J981"/>
<reference evidence="2" key="2">
    <citation type="journal article" date="2023" name="Proc. Natl. Acad. Sci. U.S.A.">
        <title>A global phylogenomic analysis of the shiitake genus Lentinula.</title>
        <authorList>
            <person name="Sierra-Patev S."/>
            <person name="Min B."/>
            <person name="Naranjo-Ortiz M."/>
            <person name="Looney B."/>
            <person name="Konkel Z."/>
            <person name="Slot J.C."/>
            <person name="Sakamoto Y."/>
            <person name="Steenwyk J.L."/>
            <person name="Rokas A."/>
            <person name="Carro J."/>
            <person name="Camarero S."/>
            <person name="Ferreira P."/>
            <person name="Molpeceres G."/>
            <person name="Ruiz-Duenas F.J."/>
            <person name="Serrano A."/>
            <person name="Henrissat B."/>
            <person name="Drula E."/>
            <person name="Hughes K.W."/>
            <person name="Mata J.L."/>
            <person name="Ishikawa N.K."/>
            <person name="Vargas-Isla R."/>
            <person name="Ushijima S."/>
            <person name="Smith C.A."/>
            <person name="Donoghue J."/>
            <person name="Ahrendt S."/>
            <person name="Andreopoulos W."/>
            <person name="He G."/>
            <person name="LaButti K."/>
            <person name="Lipzen A."/>
            <person name="Ng V."/>
            <person name="Riley R."/>
            <person name="Sandor L."/>
            <person name="Barry K."/>
            <person name="Martinez A.T."/>
            <person name="Xiao Y."/>
            <person name="Gibbons J.G."/>
            <person name="Terashima K."/>
            <person name="Grigoriev I.V."/>
            <person name="Hibbett D."/>
        </authorList>
    </citation>
    <scope>NUCLEOTIDE SEQUENCE</scope>
    <source>
        <strain evidence="2">ET3784</strain>
    </source>
</reference>
<feature type="compositionally biased region" description="Basic residues" evidence="1">
    <location>
        <begin position="165"/>
        <end position="174"/>
    </location>
</feature>
<organism evidence="2 3">
    <name type="scientific">Lentinula guzmanii</name>
    <dbReference type="NCBI Taxonomy" id="2804957"/>
    <lineage>
        <taxon>Eukaryota</taxon>
        <taxon>Fungi</taxon>
        <taxon>Dikarya</taxon>
        <taxon>Basidiomycota</taxon>
        <taxon>Agaricomycotina</taxon>
        <taxon>Agaricomycetes</taxon>
        <taxon>Agaricomycetidae</taxon>
        <taxon>Agaricales</taxon>
        <taxon>Marasmiineae</taxon>
        <taxon>Omphalotaceae</taxon>
        <taxon>Lentinula</taxon>
    </lineage>
</organism>
<feature type="region of interest" description="Disordered" evidence="1">
    <location>
        <begin position="323"/>
        <end position="369"/>
    </location>
</feature>
<proteinExistence type="predicted"/>
<evidence type="ECO:0000313" key="2">
    <source>
        <dbReference type="EMBL" id="KAJ3731651.1"/>
    </source>
</evidence>
<reference evidence="2" key="1">
    <citation type="submission" date="2022-08" db="EMBL/GenBank/DDBJ databases">
        <authorList>
            <consortium name="DOE Joint Genome Institute"/>
            <person name="Min B."/>
            <person name="Sierra-Patev S."/>
            <person name="Naranjo-Ortiz M."/>
            <person name="Looney B."/>
            <person name="Konkel Z."/>
            <person name="Slot J.C."/>
            <person name="Sakamoto Y."/>
            <person name="Steenwyk J.L."/>
            <person name="Rokas A."/>
            <person name="Carro J."/>
            <person name="Camarero S."/>
            <person name="Ferreira P."/>
            <person name="Molpeceres G."/>
            <person name="Ruiz-duenas F.J."/>
            <person name="Serrano A."/>
            <person name="Henrissat B."/>
            <person name="Drula E."/>
            <person name="Hughes K.W."/>
            <person name="Mata J.L."/>
            <person name="Ishikawa N.K."/>
            <person name="Vargas-Isla R."/>
            <person name="Ushijima S."/>
            <person name="Smith C.A."/>
            <person name="Ahrendt S."/>
            <person name="Andreopoulos W."/>
            <person name="He G."/>
            <person name="LaButti K."/>
            <person name="Lipzen A."/>
            <person name="Ng V."/>
            <person name="Riley R."/>
            <person name="Sandor L."/>
            <person name="Barry K."/>
            <person name="Martinez A.T."/>
            <person name="Xiao Y."/>
            <person name="Gibbons J.G."/>
            <person name="Terashima K."/>
            <person name="Hibbett D.S."/>
            <person name="Grigoriev I.V."/>
        </authorList>
    </citation>
    <scope>NUCLEOTIDE SEQUENCE</scope>
    <source>
        <strain evidence="2">ET3784</strain>
    </source>
</reference>
<feature type="compositionally biased region" description="Low complexity" evidence="1">
    <location>
        <begin position="8"/>
        <end position="18"/>
    </location>
</feature>
<keyword evidence="3" id="KW-1185">Reference proteome</keyword>
<feature type="region of interest" description="Disordered" evidence="1">
    <location>
        <begin position="1"/>
        <end position="52"/>
    </location>
</feature>
<feature type="compositionally biased region" description="Polar residues" evidence="1">
    <location>
        <begin position="19"/>
        <end position="33"/>
    </location>
</feature>
<comment type="caution">
    <text evidence="2">The sequence shown here is derived from an EMBL/GenBank/DDBJ whole genome shotgun (WGS) entry which is preliminary data.</text>
</comment>
<dbReference type="EMBL" id="JANVFO010000029">
    <property type="protein sequence ID" value="KAJ3731651.1"/>
    <property type="molecule type" value="Genomic_DNA"/>
</dbReference>
<name>A0AA38J981_9AGAR</name>
<feature type="compositionally biased region" description="Low complexity" evidence="1">
    <location>
        <begin position="341"/>
        <end position="360"/>
    </location>
</feature>
<accession>A0AA38J981</accession>